<accession>A0A091DVI4</accession>
<dbReference type="EMBL" id="KN121538">
    <property type="protein sequence ID" value="KFO36124.1"/>
    <property type="molecule type" value="Genomic_DNA"/>
</dbReference>
<evidence type="ECO:0000256" key="1">
    <source>
        <dbReference type="SAM" id="MobiDB-lite"/>
    </source>
</evidence>
<keyword evidence="3" id="KW-1185">Reference proteome</keyword>
<dbReference type="Proteomes" id="UP000028990">
    <property type="component" value="Unassembled WGS sequence"/>
</dbReference>
<evidence type="ECO:0000313" key="3">
    <source>
        <dbReference type="Proteomes" id="UP000028990"/>
    </source>
</evidence>
<sequence>MNSSGAERGGQERDTQRPSSGSLQELEFSDSDSRKWVPHATPPPDVKGSQERRCTPGGNCAAGQENPGEHKGPWGRQCEGGSVGSRAKRASSPRALHRDLLHESGCKPHRPVGAAVLPAANGSVRRTPALRASVAVS</sequence>
<feature type="region of interest" description="Disordered" evidence="1">
    <location>
        <begin position="1"/>
        <end position="96"/>
    </location>
</feature>
<evidence type="ECO:0000313" key="2">
    <source>
        <dbReference type="EMBL" id="KFO36124.1"/>
    </source>
</evidence>
<organism evidence="2 3">
    <name type="scientific">Fukomys damarensis</name>
    <name type="common">Damaraland mole rat</name>
    <name type="synonym">Cryptomys damarensis</name>
    <dbReference type="NCBI Taxonomy" id="885580"/>
    <lineage>
        <taxon>Eukaryota</taxon>
        <taxon>Metazoa</taxon>
        <taxon>Chordata</taxon>
        <taxon>Craniata</taxon>
        <taxon>Vertebrata</taxon>
        <taxon>Euteleostomi</taxon>
        <taxon>Mammalia</taxon>
        <taxon>Eutheria</taxon>
        <taxon>Euarchontoglires</taxon>
        <taxon>Glires</taxon>
        <taxon>Rodentia</taxon>
        <taxon>Hystricomorpha</taxon>
        <taxon>Bathyergidae</taxon>
        <taxon>Fukomys</taxon>
    </lineage>
</organism>
<reference evidence="2 3" key="1">
    <citation type="submission" date="2013-11" db="EMBL/GenBank/DDBJ databases">
        <title>The Damaraland mole rat (Fukomys damarensis) genome and evolution of African mole rats.</title>
        <authorList>
            <person name="Gladyshev V.N."/>
            <person name="Fang X."/>
        </authorList>
    </citation>
    <scope>NUCLEOTIDE SEQUENCE [LARGE SCALE GENOMIC DNA]</scope>
    <source>
        <tissue evidence="2">Liver</tissue>
    </source>
</reference>
<gene>
    <name evidence="2" type="ORF">H920_02498</name>
</gene>
<name>A0A091DVI4_FUKDA</name>
<proteinExistence type="predicted"/>
<dbReference type="AlphaFoldDB" id="A0A091DVI4"/>
<protein>
    <submittedName>
        <fullName evidence="2">Uncharacterized protein</fullName>
    </submittedName>
</protein>